<dbReference type="RefSeq" id="WP_160661162.1">
    <property type="nucleotide sequence ID" value="NZ_BAABDV010000001.1"/>
</dbReference>
<dbReference type="InterPro" id="IPR052516">
    <property type="entry name" value="N-heterocyclic_Hydroxylase"/>
</dbReference>
<dbReference type="SUPFAM" id="SSF56003">
    <property type="entry name" value="Molybdenum cofactor-binding domain"/>
    <property type="match status" value="2"/>
</dbReference>
<keyword evidence="5" id="KW-1185">Reference proteome</keyword>
<gene>
    <name evidence="4" type="ORF">GRI47_10410</name>
</gene>
<dbReference type="Proteomes" id="UP000430272">
    <property type="component" value="Unassembled WGS sequence"/>
</dbReference>
<feature type="transmembrane region" description="Helical" evidence="1">
    <location>
        <begin position="12"/>
        <end position="34"/>
    </location>
</feature>
<evidence type="ECO:0000259" key="3">
    <source>
        <dbReference type="Pfam" id="PF20256"/>
    </source>
</evidence>
<dbReference type="PANTHER" id="PTHR47495">
    <property type="entry name" value="ALDEHYDE DEHYDROGENASE"/>
    <property type="match status" value="1"/>
</dbReference>
<evidence type="ECO:0000256" key="1">
    <source>
        <dbReference type="SAM" id="Phobius"/>
    </source>
</evidence>
<dbReference type="InterPro" id="IPR036856">
    <property type="entry name" value="Ald_Oxase/Xan_DH_a/b_sf"/>
</dbReference>
<sequence length="767" mass="81229">MAGRERLSGLPVTRRGLMAGAAAGGGLLLAWSLWPRRYPGALEPNSTEYAFGAWLTVGEDGVVTVAVPQLEMGQGVTTLLPQIVAMEMGAAWGQIAVAPVPPNGAQANIPLAAKWAPLWSALPALADDPESILTERFARSEPFAATADGTTLAAFENDCRAAGAAARAMLAMAAAERWAVAWEECEVANGIVTHGERRARFGELAADAARMTPPDPPPLRPQAPMEEVLPGDVPANSAYPRLDLPAKVDGSYPFAGDIRLSGMVHASIRHGAWGLRELVGFEEDAARDLGLVALVRSRYWLAAVADSWWKADRALDVLRPRFAGPGGIESEAVEAALDEGIARGEAQRILSLGDPEAMATPTLTRRYDIAPALHGGLETASTTALYRDGRLQLWIASQAPSAARRAAAKALGLSERDVTLYPMAAGGSFDARLETTHAIEAALIARDLGRPVQLTWPRGEEFKAVPPRTPVSIALSARLDPNADRQPIAWRAKLAMPATAREFGARLFEDRTIEAAIEGAAGEADPLACEGAVPPYAIPNVVVDHVPVTIGLPTARMRGNAAVYTGFATECFIDELAEIAQRDPLLYRLSLLGQDARAAVVLRAAARLGEWDGGVEGTAQGLALIRMAFGQGDRLAHGLIACVAQARLGEGGVRVDRLSAVADIGRIPNLDLARQQIEGGLVFGLSLATGSSATYRDGMPEPRRMAGLMLPMLADTPDVRVDFIASEETPFDPGELSVAVAPPAIANALHAATRLRFRRLPLLSEGL</sequence>
<evidence type="ECO:0000313" key="4">
    <source>
        <dbReference type="EMBL" id="MXO54412.1"/>
    </source>
</evidence>
<protein>
    <submittedName>
        <fullName evidence="4">Molybdopterin-dependent oxidoreductase</fullName>
    </submittedName>
</protein>
<keyword evidence="1" id="KW-0812">Transmembrane</keyword>
<dbReference type="InterPro" id="IPR046867">
    <property type="entry name" value="AldOxase/xan_DH_MoCoBD2"/>
</dbReference>
<dbReference type="OrthoDB" id="9767994at2"/>
<keyword evidence="1" id="KW-1133">Transmembrane helix</keyword>
<dbReference type="InterPro" id="IPR008274">
    <property type="entry name" value="AldOxase/xan_DH_MoCoBD1"/>
</dbReference>
<evidence type="ECO:0000313" key="5">
    <source>
        <dbReference type="Proteomes" id="UP000430272"/>
    </source>
</evidence>
<dbReference type="InterPro" id="IPR012368">
    <property type="entry name" value="OxRdtase_Mopterin-bd_su_IorB"/>
</dbReference>
<name>A0A844YBU5_9SPHN</name>
<dbReference type="Pfam" id="PF20256">
    <property type="entry name" value="MoCoBD_2"/>
    <property type="match status" value="1"/>
</dbReference>
<dbReference type="InterPro" id="IPR006311">
    <property type="entry name" value="TAT_signal"/>
</dbReference>
<dbReference type="EMBL" id="WTYD01000001">
    <property type="protein sequence ID" value="MXO54412.1"/>
    <property type="molecule type" value="Genomic_DNA"/>
</dbReference>
<dbReference type="SUPFAM" id="SSF54665">
    <property type="entry name" value="CO dehydrogenase molybdoprotein N-domain-like"/>
    <property type="match status" value="1"/>
</dbReference>
<dbReference type="AlphaFoldDB" id="A0A844YBU5"/>
<organism evidence="4 5">
    <name type="scientific">Qipengyuania pelagi</name>
    <dbReference type="NCBI Taxonomy" id="994320"/>
    <lineage>
        <taxon>Bacteria</taxon>
        <taxon>Pseudomonadati</taxon>
        <taxon>Pseudomonadota</taxon>
        <taxon>Alphaproteobacteria</taxon>
        <taxon>Sphingomonadales</taxon>
        <taxon>Erythrobacteraceae</taxon>
        <taxon>Qipengyuania</taxon>
    </lineage>
</organism>
<feature type="domain" description="Aldehyde oxidase/xanthine dehydrogenase second molybdopterin binding" evidence="3">
    <location>
        <begin position="636"/>
        <end position="717"/>
    </location>
</feature>
<proteinExistence type="predicted"/>
<keyword evidence="1" id="KW-0472">Membrane</keyword>
<feature type="domain" description="Aldehyde oxidase/xanthine dehydrogenase first molybdopterin binding" evidence="2">
    <location>
        <begin position="353"/>
        <end position="476"/>
    </location>
</feature>
<dbReference type="PROSITE" id="PS51318">
    <property type="entry name" value="TAT"/>
    <property type="match status" value="1"/>
</dbReference>
<evidence type="ECO:0000259" key="2">
    <source>
        <dbReference type="Pfam" id="PF02738"/>
    </source>
</evidence>
<dbReference type="GO" id="GO:0016491">
    <property type="term" value="F:oxidoreductase activity"/>
    <property type="evidence" value="ECO:0007669"/>
    <property type="project" value="InterPro"/>
</dbReference>
<dbReference type="PIRSF" id="PIRSF036389">
    <property type="entry name" value="IOR_B"/>
    <property type="match status" value="1"/>
</dbReference>
<dbReference type="InterPro" id="IPR037165">
    <property type="entry name" value="AldOxase/xan_DH_Mopterin-bd_sf"/>
</dbReference>
<accession>A0A844YBU5</accession>
<dbReference type="Pfam" id="PF02738">
    <property type="entry name" value="MoCoBD_1"/>
    <property type="match status" value="1"/>
</dbReference>
<dbReference type="Gene3D" id="3.30.365.10">
    <property type="entry name" value="Aldehyde oxidase/xanthine dehydrogenase, molybdopterin binding domain"/>
    <property type="match status" value="4"/>
</dbReference>
<dbReference type="PANTHER" id="PTHR47495:SF2">
    <property type="entry name" value="ALDEHYDE DEHYDROGENASE"/>
    <property type="match status" value="1"/>
</dbReference>
<reference evidence="4 5" key="1">
    <citation type="submission" date="2019-12" db="EMBL/GenBank/DDBJ databases">
        <title>Genomic-based taxomic classification of the family Erythrobacteraceae.</title>
        <authorList>
            <person name="Xu L."/>
        </authorList>
    </citation>
    <scope>NUCLEOTIDE SEQUENCE [LARGE SCALE GENOMIC DNA]</scope>
    <source>
        <strain evidence="4 5">JCM 17468</strain>
    </source>
</reference>
<comment type="caution">
    <text evidence="4">The sequence shown here is derived from an EMBL/GenBank/DDBJ whole genome shotgun (WGS) entry which is preliminary data.</text>
</comment>